<feature type="transmembrane region" description="Helical" evidence="3">
    <location>
        <begin position="770"/>
        <end position="789"/>
    </location>
</feature>
<comment type="caution">
    <text evidence="5">The sequence shown here is derived from an EMBL/GenBank/DDBJ whole genome shotgun (WGS) entry which is preliminary data.</text>
</comment>
<feature type="compositionally biased region" description="Basic and acidic residues" evidence="2">
    <location>
        <begin position="881"/>
        <end position="893"/>
    </location>
</feature>
<feature type="region of interest" description="Disordered" evidence="2">
    <location>
        <begin position="881"/>
        <end position="904"/>
    </location>
</feature>
<feature type="transmembrane region" description="Helical" evidence="3">
    <location>
        <begin position="334"/>
        <end position="353"/>
    </location>
</feature>
<feature type="compositionally biased region" description="Basic and acidic residues" evidence="2">
    <location>
        <begin position="1017"/>
        <end position="1043"/>
    </location>
</feature>
<dbReference type="InterPro" id="IPR000731">
    <property type="entry name" value="SSD"/>
</dbReference>
<dbReference type="InterPro" id="IPR051697">
    <property type="entry name" value="Patched_domain-protein"/>
</dbReference>
<feature type="transmembrane region" description="Helical" evidence="3">
    <location>
        <begin position="35"/>
        <end position="53"/>
    </location>
</feature>
<feature type="compositionally biased region" description="Basic and acidic residues" evidence="2">
    <location>
        <begin position="968"/>
        <end position="991"/>
    </location>
</feature>
<feature type="transmembrane region" description="Helical" evidence="3">
    <location>
        <begin position="303"/>
        <end position="322"/>
    </location>
</feature>
<dbReference type="InterPro" id="IPR053956">
    <property type="entry name" value="NPC1_MLD"/>
</dbReference>
<feature type="transmembrane region" description="Helical" evidence="3">
    <location>
        <begin position="402"/>
        <end position="423"/>
    </location>
</feature>
<dbReference type="InterPro" id="IPR053958">
    <property type="entry name" value="HMGCR/SNAP/NPC1-like_SSD"/>
</dbReference>
<evidence type="ECO:0000256" key="2">
    <source>
        <dbReference type="SAM" id="MobiDB-lite"/>
    </source>
</evidence>
<dbReference type="PANTHER" id="PTHR10796">
    <property type="entry name" value="PATCHED-RELATED"/>
    <property type="match status" value="1"/>
</dbReference>
<feature type="region of interest" description="Disordered" evidence="2">
    <location>
        <begin position="968"/>
        <end position="1161"/>
    </location>
</feature>
<feature type="transmembrane region" description="Helical" evidence="3">
    <location>
        <begin position="738"/>
        <end position="758"/>
    </location>
</feature>
<feature type="transmembrane region" description="Helical" evidence="3">
    <location>
        <begin position="65"/>
        <end position="85"/>
    </location>
</feature>
<gene>
    <name evidence="5" type="ORF">PLOB_00032412</name>
</gene>
<keyword evidence="3" id="KW-0472">Membrane</keyword>
<evidence type="ECO:0000259" key="4">
    <source>
        <dbReference type="PROSITE" id="PS50156"/>
    </source>
</evidence>
<feature type="compositionally biased region" description="Basic and acidic residues" evidence="2">
    <location>
        <begin position="1115"/>
        <end position="1125"/>
    </location>
</feature>
<proteinExistence type="inferred from homology"/>
<dbReference type="Gene3D" id="1.20.1640.10">
    <property type="entry name" value="Multidrug efflux transporter AcrB transmembrane domain"/>
    <property type="match status" value="2"/>
</dbReference>
<keyword evidence="6" id="KW-1185">Reference proteome</keyword>
<organism evidence="5 6">
    <name type="scientific">Porites lobata</name>
    <dbReference type="NCBI Taxonomy" id="104759"/>
    <lineage>
        <taxon>Eukaryota</taxon>
        <taxon>Metazoa</taxon>
        <taxon>Cnidaria</taxon>
        <taxon>Anthozoa</taxon>
        <taxon>Hexacorallia</taxon>
        <taxon>Scleractinia</taxon>
        <taxon>Fungiina</taxon>
        <taxon>Poritidae</taxon>
        <taxon>Porites</taxon>
    </lineage>
</organism>
<keyword evidence="3" id="KW-0812">Transmembrane</keyword>
<evidence type="ECO:0000256" key="3">
    <source>
        <dbReference type="SAM" id="Phobius"/>
    </source>
</evidence>
<dbReference type="Pfam" id="PF22314">
    <property type="entry name" value="NPC1_MLD"/>
    <property type="match status" value="1"/>
</dbReference>
<dbReference type="SUPFAM" id="SSF82866">
    <property type="entry name" value="Multidrug efflux transporter AcrB transmembrane domain"/>
    <property type="match status" value="2"/>
</dbReference>
<feature type="transmembrane region" description="Helical" evidence="3">
    <location>
        <begin position="360"/>
        <end position="382"/>
    </location>
</feature>
<keyword evidence="3" id="KW-1133">Transmembrane helix</keyword>
<feature type="transmembrane region" description="Helical" evidence="3">
    <location>
        <begin position="435"/>
        <end position="456"/>
    </location>
</feature>
<evidence type="ECO:0000256" key="1">
    <source>
        <dbReference type="ARBA" id="ARBA00005585"/>
    </source>
</evidence>
<comment type="similarity">
    <text evidence="1">Belongs to the patched family.</text>
</comment>
<feature type="transmembrane region" description="Helical" evidence="3">
    <location>
        <begin position="713"/>
        <end position="732"/>
    </location>
</feature>
<dbReference type="EMBL" id="CALNXK010000042">
    <property type="protein sequence ID" value="CAH3126425.1"/>
    <property type="molecule type" value="Genomic_DNA"/>
</dbReference>
<dbReference type="Pfam" id="PF12349">
    <property type="entry name" value="Sterol-sensing"/>
    <property type="match status" value="1"/>
</dbReference>
<feature type="transmembrane region" description="Helical" evidence="3">
    <location>
        <begin position="809"/>
        <end position="828"/>
    </location>
</feature>
<feature type="domain" description="SSD" evidence="4">
    <location>
        <begin position="302"/>
        <end position="460"/>
    </location>
</feature>
<accession>A0ABN8NXX6</accession>
<evidence type="ECO:0000313" key="6">
    <source>
        <dbReference type="Proteomes" id="UP001159405"/>
    </source>
</evidence>
<dbReference type="PROSITE" id="PS50156">
    <property type="entry name" value="SSD"/>
    <property type="match status" value="1"/>
</dbReference>
<dbReference type="PANTHER" id="PTHR10796:SF92">
    <property type="entry name" value="PATCHED-RELATED, ISOFORM A"/>
    <property type="match status" value="1"/>
</dbReference>
<evidence type="ECO:0000313" key="5">
    <source>
        <dbReference type="EMBL" id="CAH3126425.1"/>
    </source>
</evidence>
<name>A0ABN8NXX6_9CNID</name>
<feature type="compositionally biased region" description="Basic and acidic residues" evidence="2">
    <location>
        <begin position="1077"/>
        <end position="1089"/>
    </location>
</feature>
<protein>
    <recommendedName>
        <fullName evidence="4">SSD domain-containing protein</fullName>
    </recommendedName>
</protein>
<reference evidence="5 6" key="1">
    <citation type="submission" date="2022-05" db="EMBL/GenBank/DDBJ databases">
        <authorList>
            <consortium name="Genoscope - CEA"/>
            <person name="William W."/>
        </authorList>
    </citation>
    <scope>NUCLEOTIDE SEQUENCE [LARGE SCALE GENOMIC DNA]</scope>
</reference>
<sequence>MATRSEEVISIPSDGERTRNNVQQSYRCLSTRSPCFWWSRFCSWFLSVLQRLFGCFGERIAKSPLITILICLMFVSFCSVGFAWFKTKNRTVELFIPQSSRSIEDLDKAAKYFRVKIREEIVLLVASPDDRNVLAPHCLRQAFKAHRAVMELESYTDFCVTLPGRKAKTLDDCMIINPLEFLQFNETKLDGKTIEQVQEEITKAYNSPNPLTRNGRTFSYNFQRTFGGPTSIDGAITKATALQMVYLMSDFSDEKENEKVLEWEKKFIDKLKSLESNFSCFNVHFSSERSLDDAIAESSGSDVTLVSITFTLMISFACVMLGKFLNPLTGHSLLANTGVFAVALGILSGFGLAMWCRVPFVSIVGVLPFLVLGIGIDDMFILVDELDRQPRDMSVPDVIKAVMVHSGATVTMTTVTDLVAFAVSTSTSFPAIRYFCIYAALTVTFSYIMIITYFVAVMTYDVKRIKSGRRDCLPFCRAPSPKEGAPAWDDPTPQLSNRAMETWGRFLTHSATKVVVIILSLGLFGAGIYGVTRVDENFDRRILAKDNSYLKRFLTAEAEQFELSIEVSILETGNVNYEKSSTQEAIKNLTNIVNNNKHYLARSLSCMDQFAKFAKMGKINTSGEAFLPELKAFLRKREFSYFTQDLKFSPNGSAIEASRIICFMKSNGESIFQKNAMQTLREDLEKKSKLGAFPITRVFIFFEQYVIISRETIRNLMIAAITVFAVTSLFLIDCTVAILVLFNFAALICELFGLMVIWDVSLNAVSMINLVMAIGFAVDYSAHIAHAFVVSNKLSVNERVVEALSTVGASVLLGGFSTFLGMIVLAFAASEIFRIFFRMFLGIVGFGLIHGLCILPVYMSLLCWRPVVRVSADRLNSSSQKEECGQELHHAETGSENGDPAASYPSLQLAEEENINKEVQYGNTKQEDGRNHGQRDRSGQDLHLAEIDGENRDLAADNPTFQLTEEEKVNEEVHNGNNEHEDGRNQKDKCGQDLLPAEIGGENRDIAADNPSFQLTEDEKVNKEVHNGSKEQEDGRNQKDKCGQDLLPAEIGDENQDLAADNPSFQLTGEDEEDNVDKEAHNSKEKQEDGGTDDDQYVVNPFKGIHNAGLETGDEELHSSTREGSKQQSLSEKQESEDNEGNGEAIQAPDKSDTLVEVAKL</sequence>
<feature type="transmembrane region" description="Helical" evidence="3">
    <location>
        <begin position="835"/>
        <end position="859"/>
    </location>
</feature>
<dbReference type="Proteomes" id="UP001159405">
    <property type="component" value="Unassembled WGS sequence"/>
</dbReference>
<feature type="compositionally biased region" description="Basic and acidic residues" evidence="2">
    <location>
        <begin position="1150"/>
        <end position="1161"/>
    </location>
</feature>
<feature type="transmembrane region" description="Helical" evidence="3">
    <location>
        <begin position="510"/>
        <end position="531"/>
    </location>
</feature>